<proteinExistence type="predicted"/>
<gene>
    <name evidence="1" type="ordered locus">Psta_1103</name>
</gene>
<sequence length="64" mass="7425">MAKYLRYAEVRGFLRCPTPDESPANRLDYLSGCPNWFTGAAMYFRLALLRHQLHPRIQTPCPRG</sequence>
<protein>
    <submittedName>
        <fullName evidence="1">Uncharacterized protein</fullName>
    </submittedName>
</protein>
<name>D2R8G9_PIRSD</name>
<dbReference type="HOGENOM" id="CLU_2863953_0_0_0"/>
<evidence type="ECO:0000313" key="1">
    <source>
        <dbReference type="EMBL" id="ADB15786.1"/>
    </source>
</evidence>
<dbReference type="Proteomes" id="UP000001887">
    <property type="component" value="Chromosome"/>
</dbReference>
<dbReference type="EMBL" id="CP001848">
    <property type="protein sequence ID" value="ADB15786.1"/>
    <property type="molecule type" value="Genomic_DNA"/>
</dbReference>
<organism evidence="1 2">
    <name type="scientific">Pirellula staleyi (strain ATCC 27377 / DSM 6068 / ICPB 4128)</name>
    <name type="common">Pirella staleyi</name>
    <dbReference type="NCBI Taxonomy" id="530564"/>
    <lineage>
        <taxon>Bacteria</taxon>
        <taxon>Pseudomonadati</taxon>
        <taxon>Planctomycetota</taxon>
        <taxon>Planctomycetia</taxon>
        <taxon>Pirellulales</taxon>
        <taxon>Pirellulaceae</taxon>
        <taxon>Pirellula</taxon>
    </lineage>
</organism>
<dbReference type="STRING" id="530564.Psta_1103"/>
<dbReference type="AlphaFoldDB" id="D2R8G9"/>
<dbReference type="OrthoDB" id="96686at203682"/>
<reference evidence="1 2" key="1">
    <citation type="journal article" date="2009" name="Stand. Genomic Sci.">
        <title>Complete genome sequence of Pirellula staleyi type strain (ATCC 27377).</title>
        <authorList>
            <person name="Clum A."/>
            <person name="Tindall B.J."/>
            <person name="Sikorski J."/>
            <person name="Ivanova N."/>
            <person name="Mavrommatis K."/>
            <person name="Lucas S."/>
            <person name="Glavina del Rio T."/>
            <person name="Nolan M."/>
            <person name="Chen F."/>
            <person name="Tice H."/>
            <person name="Pitluck S."/>
            <person name="Cheng J.F."/>
            <person name="Chertkov O."/>
            <person name="Brettin T."/>
            <person name="Han C."/>
            <person name="Detter J.C."/>
            <person name="Kuske C."/>
            <person name="Bruce D."/>
            <person name="Goodwin L."/>
            <person name="Ovchinikova G."/>
            <person name="Pati A."/>
            <person name="Mikhailova N."/>
            <person name="Chen A."/>
            <person name="Palaniappan K."/>
            <person name="Land M."/>
            <person name="Hauser L."/>
            <person name="Chang Y.J."/>
            <person name="Jeffries C.D."/>
            <person name="Chain P."/>
            <person name="Rohde M."/>
            <person name="Goker M."/>
            <person name="Bristow J."/>
            <person name="Eisen J.A."/>
            <person name="Markowitz V."/>
            <person name="Hugenholtz P."/>
            <person name="Kyrpides N.C."/>
            <person name="Klenk H.P."/>
            <person name="Lapidus A."/>
        </authorList>
    </citation>
    <scope>NUCLEOTIDE SEQUENCE [LARGE SCALE GENOMIC DNA]</scope>
    <source>
        <strain evidence="2">ATCC 27377 / DSM 6068 / ICPB 4128</strain>
    </source>
</reference>
<keyword evidence="2" id="KW-1185">Reference proteome</keyword>
<evidence type="ECO:0000313" key="2">
    <source>
        <dbReference type="Proteomes" id="UP000001887"/>
    </source>
</evidence>
<accession>D2R8G9</accession>
<dbReference type="KEGG" id="psl:Psta_1103"/>